<feature type="domain" description="Oxidoreductase molybdopterin-binding" evidence="2">
    <location>
        <begin position="74"/>
        <end position="151"/>
    </location>
</feature>
<proteinExistence type="predicted"/>
<dbReference type="RefSeq" id="WP_110402037.1">
    <property type="nucleotide sequence ID" value="NZ_QJJS01000019.1"/>
</dbReference>
<evidence type="ECO:0000313" key="3">
    <source>
        <dbReference type="EMBL" id="PXW93555.1"/>
    </source>
</evidence>
<dbReference type="Gene3D" id="3.90.420.10">
    <property type="entry name" value="Oxidoreductase, molybdopterin-binding domain"/>
    <property type="match status" value="1"/>
</dbReference>
<organism evidence="3 4">
    <name type="scientific">Sphaerotilus hippei</name>
    <dbReference type="NCBI Taxonomy" id="744406"/>
    <lineage>
        <taxon>Bacteria</taxon>
        <taxon>Pseudomonadati</taxon>
        <taxon>Pseudomonadota</taxon>
        <taxon>Betaproteobacteria</taxon>
        <taxon>Burkholderiales</taxon>
        <taxon>Sphaerotilaceae</taxon>
        <taxon>Sphaerotilus</taxon>
    </lineage>
</organism>
<dbReference type="AlphaFoldDB" id="A0A318H768"/>
<feature type="chain" id="PRO_5016429280" description="Oxidoreductase molybdopterin-binding domain-containing protein" evidence="1">
    <location>
        <begin position="33"/>
        <end position="177"/>
    </location>
</feature>
<dbReference type="SUPFAM" id="SSF56524">
    <property type="entry name" value="Oxidoreductase molybdopterin-binding domain"/>
    <property type="match status" value="1"/>
</dbReference>
<accession>A0A318H768</accession>
<dbReference type="Proteomes" id="UP000247811">
    <property type="component" value="Unassembled WGS sequence"/>
</dbReference>
<reference evidence="3 4" key="1">
    <citation type="submission" date="2018-05" db="EMBL/GenBank/DDBJ databases">
        <title>Genomic Encyclopedia of Type Strains, Phase IV (KMG-IV): sequencing the most valuable type-strain genomes for metagenomic binning, comparative biology and taxonomic classification.</title>
        <authorList>
            <person name="Goeker M."/>
        </authorList>
    </citation>
    <scope>NUCLEOTIDE SEQUENCE [LARGE SCALE GENOMIC DNA]</scope>
    <source>
        <strain evidence="3 4">DSM 566</strain>
    </source>
</reference>
<evidence type="ECO:0000256" key="1">
    <source>
        <dbReference type="SAM" id="SignalP"/>
    </source>
</evidence>
<gene>
    <name evidence="3" type="ORF">C7444_11966</name>
</gene>
<keyword evidence="1" id="KW-0732">Signal</keyword>
<dbReference type="OrthoDB" id="9798763at2"/>
<evidence type="ECO:0000313" key="4">
    <source>
        <dbReference type="Proteomes" id="UP000247811"/>
    </source>
</evidence>
<keyword evidence="4" id="KW-1185">Reference proteome</keyword>
<dbReference type="InterPro" id="IPR006311">
    <property type="entry name" value="TAT_signal"/>
</dbReference>
<evidence type="ECO:0000259" key="2">
    <source>
        <dbReference type="Pfam" id="PF00174"/>
    </source>
</evidence>
<feature type="signal peptide" evidence="1">
    <location>
        <begin position="1"/>
        <end position="32"/>
    </location>
</feature>
<dbReference type="InterPro" id="IPR036374">
    <property type="entry name" value="OxRdtase_Mopterin-bd_sf"/>
</dbReference>
<sequence length="177" mass="19567">MTPRSNRRHWLTTFAGLGLASAGTWATRTAWAAPAAPAGRVILSITGQVGKPNAGAQADFDMDMIAALKQVSFTTTTPWHQGARRFTGPLLRDVLAEAGARGTTVRAIALNDYKVDVPFEDAQTHELILARLLDGKPMTVREKGPLFLVYPYDSDPELKSQRYYNRSAWQLRRLEVV</sequence>
<name>A0A318H768_9BURK</name>
<dbReference type="InterPro" id="IPR000572">
    <property type="entry name" value="OxRdtase_Mopterin-bd_dom"/>
</dbReference>
<protein>
    <recommendedName>
        <fullName evidence="2">Oxidoreductase molybdopterin-binding domain-containing protein</fullName>
    </recommendedName>
</protein>
<dbReference type="PROSITE" id="PS51318">
    <property type="entry name" value="TAT"/>
    <property type="match status" value="1"/>
</dbReference>
<comment type="caution">
    <text evidence="3">The sequence shown here is derived from an EMBL/GenBank/DDBJ whole genome shotgun (WGS) entry which is preliminary data.</text>
</comment>
<dbReference type="EMBL" id="QJJS01000019">
    <property type="protein sequence ID" value="PXW93555.1"/>
    <property type="molecule type" value="Genomic_DNA"/>
</dbReference>
<dbReference type="Pfam" id="PF00174">
    <property type="entry name" value="Oxidored_molyb"/>
    <property type="match status" value="1"/>
</dbReference>